<gene>
    <name evidence="1" type="ORF">HANVADRAFT_119205</name>
</gene>
<dbReference type="Pfam" id="PF10775">
    <property type="entry name" value="ATP_sub_h"/>
    <property type="match status" value="1"/>
</dbReference>
<evidence type="ECO:0000313" key="2">
    <source>
        <dbReference type="Proteomes" id="UP000092321"/>
    </source>
</evidence>
<dbReference type="Proteomes" id="UP000092321">
    <property type="component" value="Unassembled WGS sequence"/>
</dbReference>
<dbReference type="EMBL" id="LXPE01000009">
    <property type="protein sequence ID" value="OBA27357.1"/>
    <property type="molecule type" value="Genomic_DNA"/>
</dbReference>
<sequence>MFSSIVRSTSKQLFHTSAKRQNLVSDLYVQQLKAVKLPKPDLSAAPVKEFKPEAVISTIQPAFVNDSIVVNADTLKQYNDLEPTYAAKTEDANDWYFKNELNAEKQGDWLGLEFGFEALKQDAKLGEKWVEENKAKYTKWE</sequence>
<comment type="caution">
    <text evidence="1">The sequence shown here is derived from an EMBL/GenBank/DDBJ whole genome shotgun (WGS) entry which is preliminary data.</text>
</comment>
<dbReference type="InterPro" id="IPR019711">
    <property type="entry name" value="ATP_synth_F0_suH"/>
</dbReference>
<proteinExistence type="predicted"/>
<name>A0A1B7TF51_9ASCO</name>
<dbReference type="AlphaFoldDB" id="A0A1B7TF51"/>
<keyword evidence="2" id="KW-1185">Reference proteome</keyword>
<dbReference type="OrthoDB" id="274752at2759"/>
<accession>A0A1B7TF51</accession>
<reference evidence="2" key="1">
    <citation type="journal article" date="2016" name="Proc. Natl. Acad. Sci. U.S.A.">
        <title>Comparative genomics of biotechnologically important yeasts.</title>
        <authorList>
            <person name="Riley R."/>
            <person name="Haridas S."/>
            <person name="Wolfe K.H."/>
            <person name="Lopes M.R."/>
            <person name="Hittinger C.T."/>
            <person name="Goeker M."/>
            <person name="Salamov A.A."/>
            <person name="Wisecaver J.H."/>
            <person name="Long T.M."/>
            <person name="Calvey C.H."/>
            <person name="Aerts A.L."/>
            <person name="Barry K.W."/>
            <person name="Choi C."/>
            <person name="Clum A."/>
            <person name="Coughlan A.Y."/>
            <person name="Deshpande S."/>
            <person name="Douglass A.P."/>
            <person name="Hanson S.J."/>
            <person name="Klenk H.-P."/>
            <person name="LaButti K.M."/>
            <person name="Lapidus A."/>
            <person name="Lindquist E.A."/>
            <person name="Lipzen A.M."/>
            <person name="Meier-Kolthoff J.P."/>
            <person name="Ohm R.A."/>
            <person name="Otillar R.P."/>
            <person name="Pangilinan J.L."/>
            <person name="Peng Y."/>
            <person name="Rokas A."/>
            <person name="Rosa C.A."/>
            <person name="Scheuner C."/>
            <person name="Sibirny A.A."/>
            <person name="Slot J.C."/>
            <person name="Stielow J.B."/>
            <person name="Sun H."/>
            <person name="Kurtzman C.P."/>
            <person name="Blackwell M."/>
            <person name="Grigoriev I.V."/>
            <person name="Jeffries T.W."/>
        </authorList>
    </citation>
    <scope>NUCLEOTIDE SEQUENCE [LARGE SCALE GENOMIC DNA]</scope>
    <source>
        <strain evidence="2">NRRL Y-1626</strain>
    </source>
</reference>
<organism evidence="1 2">
    <name type="scientific">Hanseniaspora valbyensis NRRL Y-1626</name>
    <dbReference type="NCBI Taxonomy" id="766949"/>
    <lineage>
        <taxon>Eukaryota</taxon>
        <taxon>Fungi</taxon>
        <taxon>Dikarya</taxon>
        <taxon>Ascomycota</taxon>
        <taxon>Saccharomycotina</taxon>
        <taxon>Saccharomycetes</taxon>
        <taxon>Saccharomycodales</taxon>
        <taxon>Saccharomycodaceae</taxon>
        <taxon>Hanseniaspora</taxon>
    </lineage>
</organism>
<protein>
    <submittedName>
        <fullName evidence="1">Uncharacterized protein</fullName>
    </submittedName>
</protein>
<evidence type="ECO:0000313" key="1">
    <source>
        <dbReference type="EMBL" id="OBA27357.1"/>
    </source>
</evidence>
<dbReference type="GO" id="GO:0015986">
    <property type="term" value="P:proton motive force-driven ATP synthesis"/>
    <property type="evidence" value="ECO:0007669"/>
    <property type="project" value="InterPro"/>
</dbReference>